<keyword evidence="5" id="KW-0347">Helicase</keyword>
<keyword evidence="6" id="KW-1185">Reference proteome</keyword>
<dbReference type="SUPFAM" id="SSF52540">
    <property type="entry name" value="P-loop containing nucleoside triphosphate hydrolases"/>
    <property type="match status" value="1"/>
</dbReference>
<evidence type="ECO:0000313" key="6">
    <source>
        <dbReference type="Proteomes" id="UP000594342"/>
    </source>
</evidence>
<dbReference type="GO" id="GO:0004386">
    <property type="term" value="F:helicase activity"/>
    <property type="evidence" value="ECO:0007669"/>
    <property type="project" value="UniProtKB-KW"/>
</dbReference>
<gene>
    <name evidence="5" type="ORF">YASMINEVIRUS_680</name>
</gene>
<dbReference type="PANTHER" id="PTHR45766">
    <property type="entry name" value="DNA ANNEALING HELICASE AND ENDONUCLEASE ZRANB3 FAMILY MEMBER"/>
    <property type="match status" value="1"/>
</dbReference>
<dbReference type="GO" id="GO:0005524">
    <property type="term" value="F:ATP binding"/>
    <property type="evidence" value="ECO:0007669"/>
    <property type="project" value="InterPro"/>
</dbReference>
<dbReference type="Gene3D" id="3.40.50.300">
    <property type="entry name" value="P-loop containing nucleotide triphosphate hydrolases"/>
    <property type="match status" value="2"/>
</dbReference>
<dbReference type="InterPro" id="IPR000330">
    <property type="entry name" value="SNF2_N"/>
</dbReference>
<dbReference type="InterPro" id="IPR014001">
    <property type="entry name" value="Helicase_ATP-bd"/>
</dbReference>
<dbReference type="InterPro" id="IPR027417">
    <property type="entry name" value="P-loop_NTPase"/>
</dbReference>
<feature type="region of interest" description="Disordered" evidence="2">
    <location>
        <begin position="1"/>
        <end position="72"/>
    </location>
</feature>
<feature type="compositionally biased region" description="Basic residues" evidence="2">
    <location>
        <begin position="44"/>
        <end position="54"/>
    </location>
</feature>
<dbReference type="Pfam" id="PF00271">
    <property type="entry name" value="Helicase_C"/>
    <property type="match status" value="1"/>
</dbReference>
<accession>A0A5K0U8K2</accession>
<evidence type="ECO:0000256" key="2">
    <source>
        <dbReference type="SAM" id="MobiDB-lite"/>
    </source>
</evidence>
<dbReference type="GO" id="GO:0031297">
    <property type="term" value="P:replication fork processing"/>
    <property type="evidence" value="ECO:0007669"/>
    <property type="project" value="TreeGrafter"/>
</dbReference>
<keyword evidence="5" id="KW-0067">ATP-binding</keyword>
<dbReference type="GO" id="GO:0006281">
    <property type="term" value="P:DNA repair"/>
    <property type="evidence" value="ECO:0007669"/>
    <property type="project" value="TreeGrafter"/>
</dbReference>
<keyword evidence="1" id="KW-0378">Hydrolase</keyword>
<evidence type="ECO:0000259" key="3">
    <source>
        <dbReference type="PROSITE" id="PS51192"/>
    </source>
</evidence>
<reference evidence="5 6" key="1">
    <citation type="submission" date="2018-10" db="EMBL/GenBank/DDBJ databases">
        <authorList>
            <consortium name="IHU Genomes"/>
        </authorList>
    </citation>
    <scope>NUCLEOTIDE SEQUENCE [LARGE SCALE GENOMIC DNA]</scope>
    <source>
        <strain evidence="5 6">A1</strain>
    </source>
</reference>
<feature type="domain" description="Helicase C-terminal" evidence="4">
    <location>
        <begin position="332"/>
        <end position="492"/>
    </location>
</feature>
<name>A0A5K0U8K2_9VIRU</name>
<dbReference type="SMART" id="SM00487">
    <property type="entry name" value="DEXDc"/>
    <property type="match status" value="1"/>
</dbReference>
<dbReference type="PROSITE" id="PS51192">
    <property type="entry name" value="HELICASE_ATP_BIND_1"/>
    <property type="match status" value="1"/>
</dbReference>
<dbReference type="Proteomes" id="UP000594342">
    <property type="component" value="Unassembled WGS sequence"/>
</dbReference>
<keyword evidence="5" id="KW-0547">Nucleotide-binding</keyword>
<dbReference type="CDD" id="cd18793">
    <property type="entry name" value="SF2_C_SNF"/>
    <property type="match status" value="1"/>
</dbReference>
<dbReference type="Pfam" id="PF00176">
    <property type="entry name" value="SNF2-rel_dom"/>
    <property type="match status" value="1"/>
</dbReference>
<feature type="compositionally biased region" description="Basic and acidic residues" evidence="2">
    <location>
        <begin position="55"/>
        <end position="68"/>
    </location>
</feature>
<evidence type="ECO:0000259" key="4">
    <source>
        <dbReference type="PROSITE" id="PS51194"/>
    </source>
</evidence>
<dbReference type="PANTHER" id="PTHR45766:SF6">
    <property type="entry name" value="SWI_SNF-RELATED MATRIX-ASSOCIATED ACTIN-DEPENDENT REGULATOR OF CHROMATIN SUBFAMILY A-LIKE PROTEIN 1"/>
    <property type="match status" value="1"/>
</dbReference>
<sequence>MSDTSDKTKTNKRSKKSVKDNDSNDSNDNTKHDDDNHTDDNQKRRGKKPKASKTSKKEKDNSKIELKPHQQLPVDYMKTHRALLLYHSTGSGKTITAIEAMYQFDENIIIIGPKSSKKAFFDEIKKLGLDAGRFKFYTYTKLKKLIKETNIDILSDFSVIIDEAHALRNETMDNMMLISALELVKRVILLTATPVINYLNDLAVLVNILKNRAVLPTDIRTFNASYYDEETGTITNRDILVDKLRDCISYYDRKLEHEDYPESDTVYIDVEMNEQQLDEYRFYLRKFLYDQTVGSLTYKIDFENINPKKKNFFLSNTRQLSNTLNGNSDFPKIKRIYEIIKKGPFPCVVYSNYLKNGVFAMTPLLEKDDITYKTITGETNDEKISKIVDTYNKGRYQVLLITSAGSESLDLKNTRQIHIMEPHWNESKIKQVIGRVIRYKSHSLLPPEQRHVTIYRWCSVFPELINNMSADQYLIELSKKKDSIFKQFNDLIKTVSIENGDNIPKRKQKSQRGGRSVHFADTKQSYIDNKMMYLQLMMIDQSRVFLKPNKVLD</sequence>
<dbReference type="SMART" id="SM00490">
    <property type="entry name" value="HELICc"/>
    <property type="match status" value="1"/>
</dbReference>
<organism evidence="5 6">
    <name type="scientific">Yasminevirus sp. GU-2018</name>
    <dbReference type="NCBI Taxonomy" id="2420051"/>
    <lineage>
        <taxon>Viruses</taxon>
        <taxon>Varidnaviria</taxon>
        <taxon>Bamfordvirae</taxon>
        <taxon>Nucleocytoviricota</taxon>
        <taxon>Megaviricetes</taxon>
        <taxon>Imitervirales</taxon>
        <taxon>Mimiviridae</taxon>
        <taxon>Klosneuvirinae</taxon>
        <taxon>Yasminevirus</taxon>
        <taxon>Yasminevirus saudimassiliense</taxon>
    </lineage>
</organism>
<feature type="compositionally biased region" description="Basic and acidic residues" evidence="2">
    <location>
        <begin position="17"/>
        <end position="43"/>
    </location>
</feature>
<dbReference type="PROSITE" id="PS51194">
    <property type="entry name" value="HELICASE_CTER"/>
    <property type="match status" value="1"/>
</dbReference>
<feature type="domain" description="Helicase ATP-binding" evidence="3">
    <location>
        <begin position="74"/>
        <end position="212"/>
    </location>
</feature>
<dbReference type="InterPro" id="IPR001650">
    <property type="entry name" value="Helicase_C-like"/>
</dbReference>
<dbReference type="GO" id="GO:0016787">
    <property type="term" value="F:hydrolase activity"/>
    <property type="evidence" value="ECO:0007669"/>
    <property type="project" value="UniProtKB-KW"/>
</dbReference>
<dbReference type="EMBL" id="UPSH01000001">
    <property type="protein sequence ID" value="VBB18217.1"/>
    <property type="molecule type" value="Genomic_DNA"/>
</dbReference>
<evidence type="ECO:0000313" key="5">
    <source>
        <dbReference type="EMBL" id="VBB18217.1"/>
    </source>
</evidence>
<dbReference type="InterPro" id="IPR049730">
    <property type="entry name" value="SNF2/RAD54-like_C"/>
</dbReference>
<comment type="caution">
    <text evidence="5">The sequence shown here is derived from an EMBL/GenBank/DDBJ whole genome shotgun (WGS) entry which is preliminary data.</text>
</comment>
<protein>
    <submittedName>
        <fullName evidence="5">Putative ATP-dependent RNA helicase</fullName>
    </submittedName>
</protein>
<evidence type="ECO:0000256" key="1">
    <source>
        <dbReference type="ARBA" id="ARBA00022801"/>
    </source>
</evidence>
<proteinExistence type="predicted"/>